<dbReference type="GO" id="GO:0008658">
    <property type="term" value="F:penicillin binding"/>
    <property type="evidence" value="ECO:0007669"/>
    <property type="project" value="InterPro"/>
</dbReference>
<dbReference type="Gene3D" id="1.10.3810.10">
    <property type="entry name" value="Biosynthetic peptidoglycan transglycosylase-like"/>
    <property type="match status" value="1"/>
</dbReference>
<evidence type="ECO:0000256" key="13">
    <source>
        <dbReference type="ARBA" id="ARBA00023268"/>
    </source>
</evidence>
<comment type="catalytic activity">
    <reaction evidence="16">
        <text>[GlcNAc-(1-&gt;4)-Mur2Ac(oyl-L-Ala-gamma-D-Glu-L-Lys-D-Ala-D-Ala)](n)-di-trans,octa-cis-undecaprenyl diphosphate + beta-D-GlcNAc-(1-&gt;4)-Mur2Ac(oyl-L-Ala-gamma-D-Glu-L-Lys-D-Ala-D-Ala)-di-trans,octa-cis-undecaprenyl diphosphate = [GlcNAc-(1-&gt;4)-Mur2Ac(oyl-L-Ala-gamma-D-Glu-L-Lys-D-Ala-D-Ala)](n+1)-di-trans,octa-cis-undecaprenyl diphosphate + di-trans,octa-cis-undecaprenyl diphosphate + H(+)</text>
        <dbReference type="Rhea" id="RHEA:23708"/>
        <dbReference type="Rhea" id="RHEA-COMP:9602"/>
        <dbReference type="Rhea" id="RHEA-COMP:9603"/>
        <dbReference type="ChEBI" id="CHEBI:15378"/>
        <dbReference type="ChEBI" id="CHEBI:58405"/>
        <dbReference type="ChEBI" id="CHEBI:60033"/>
        <dbReference type="ChEBI" id="CHEBI:78435"/>
        <dbReference type="EC" id="2.4.99.28"/>
    </reaction>
</comment>
<comment type="similarity">
    <text evidence="3">In the N-terminal section; belongs to the glycosyltransferase 51 family.</text>
</comment>
<keyword evidence="7" id="KW-0328">Glycosyltransferase</keyword>
<evidence type="ECO:0000256" key="5">
    <source>
        <dbReference type="ARBA" id="ARBA00022645"/>
    </source>
</evidence>
<dbReference type="STRING" id="872970.SAMN04488134_10560"/>
<dbReference type="GO" id="GO:0008360">
    <property type="term" value="P:regulation of cell shape"/>
    <property type="evidence" value="ECO:0007669"/>
    <property type="project" value="UniProtKB-KW"/>
</dbReference>
<evidence type="ECO:0000256" key="12">
    <source>
        <dbReference type="ARBA" id="ARBA00023136"/>
    </source>
</evidence>
<protein>
    <submittedName>
        <fullName evidence="20">Membrane carboxypeptidase (Penicillin-binding protein)</fullName>
    </submittedName>
</protein>
<dbReference type="GO" id="GO:0006508">
    <property type="term" value="P:proteolysis"/>
    <property type="evidence" value="ECO:0007669"/>
    <property type="project" value="UniProtKB-KW"/>
</dbReference>
<keyword evidence="11" id="KW-0573">Peptidoglycan synthesis</keyword>
<dbReference type="InterPro" id="IPR001264">
    <property type="entry name" value="Glyco_trans_51"/>
</dbReference>
<sequence length="635" mass="69878">MRKRLGLWIALFLVTILISLYTTVYLLGPPSLNQRPITIYAQNGERLGSVYSDGQRVWQAIADINPDLIEATLAIEDQNFYQHRGFDLRRIGGAVLTNIRAGSLAEGASTITQQYARNLYLNAEKSWLRKGREAFYALRLETFYDKETILEGYLNTIYYGHGIYGVETASQFYFAKSSTELSHAEIALLVAIPNSPNANSPIKHFTRAKQQQERIIATLEQKELLTETEAYLAHQQVLDIVGEPIVNQHFGYIADLAITEASNLLGYPIPAGAAIYTEIVPEQQEALSQATLTHSGDLQVGAIVAVPATGAIQALIGGVDYFSSPYNRATQAKRMIGSTFKPILYYTALNNGYTAATTLQSEPTQFHLNDGSQYAPQNFNNQYAHNSVTLAQALAVSDNIYAIKTQLFLTPERVIEQSRELGITSELPAVPSLALGTASLSVSELVTAYSHFANGGHKVSPYLVKTVATVEGDLLYERTISLGEQILDEQVTFILNQLMTGMFDRNLSSYLSVTGGSISDQLSGDYAGKSGSTHVDSWMVGYNPERITGVWTGYDDNKPVHQSNAAKLIWRDAMEAAPDRIQGHSFITPPGIVAAYVDPTTGSLSTERSKLSRLMFFIEGTEPRQYSSVTDQQSK</sequence>
<dbReference type="InterPro" id="IPR001460">
    <property type="entry name" value="PCN-bd_Tpept"/>
</dbReference>
<dbReference type="Pfam" id="PF00912">
    <property type="entry name" value="Transgly"/>
    <property type="match status" value="1"/>
</dbReference>
<keyword evidence="12 17" id="KW-0472">Membrane</keyword>
<accession>A0A1H8MZF5</accession>
<keyword evidence="8" id="KW-0808">Transferase</keyword>
<evidence type="ECO:0000256" key="16">
    <source>
        <dbReference type="ARBA" id="ARBA00049902"/>
    </source>
</evidence>
<evidence type="ECO:0000259" key="18">
    <source>
        <dbReference type="Pfam" id="PF00905"/>
    </source>
</evidence>
<dbReference type="GO" id="GO:0030288">
    <property type="term" value="C:outer membrane-bounded periplasmic space"/>
    <property type="evidence" value="ECO:0007669"/>
    <property type="project" value="TreeGrafter"/>
</dbReference>
<dbReference type="EMBL" id="FODJ01000005">
    <property type="protein sequence ID" value="SEO22618.1"/>
    <property type="molecule type" value="Genomic_DNA"/>
</dbReference>
<keyword evidence="14" id="KW-0961">Cell wall biogenesis/degradation</keyword>
<dbReference type="AlphaFoldDB" id="A0A1H8MZF5"/>
<dbReference type="SUPFAM" id="SSF53955">
    <property type="entry name" value="Lysozyme-like"/>
    <property type="match status" value="1"/>
</dbReference>
<keyword evidence="17" id="KW-1133">Transmembrane helix</keyword>
<keyword evidence="17" id="KW-0812">Transmembrane</keyword>
<feature type="domain" description="Glycosyl transferase family 51" evidence="19">
    <location>
        <begin position="45"/>
        <end position="218"/>
    </location>
</feature>
<dbReference type="Proteomes" id="UP000199300">
    <property type="component" value="Unassembled WGS sequence"/>
</dbReference>
<feature type="domain" description="Penicillin-binding protein transpeptidase" evidence="18">
    <location>
        <begin position="302"/>
        <end position="545"/>
    </location>
</feature>
<dbReference type="InterPro" id="IPR050396">
    <property type="entry name" value="Glycosyltr_51/Transpeptidase"/>
</dbReference>
<proteinExistence type="inferred from homology"/>
<comment type="similarity">
    <text evidence="2">In the C-terminal section; belongs to the transpeptidase family.</text>
</comment>
<name>A0A1H8MZF5_9BACI</name>
<organism evidence="20 21">
    <name type="scientific">Amphibacillus marinus</name>
    <dbReference type="NCBI Taxonomy" id="872970"/>
    <lineage>
        <taxon>Bacteria</taxon>
        <taxon>Bacillati</taxon>
        <taxon>Bacillota</taxon>
        <taxon>Bacilli</taxon>
        <taxon>Bacillales</taxon>
        <taxon>Bacillaceae</taxon>
        <taxon>Amphibacillus</taxon>
    </lineage>
</organism>
<dbReference type="PANTHER" id="PTHR32282:SF11">
    <property type="entry name" value="PENICILLIN-BINDING PROTEIN 1B"/>
    <property type="match status" value="1"/>
</dbReference>
<dbReference type="GO" id="GO:0005886">
    <property type="term" value="C:plasma membrane"/>
    <property type="evidence" value="ECO:0007669"/>
    <property type="project" value="UniProtKB-SubCell"/>
</dbReference>
<comment type="subcellular location">
    <subcellularLocation>
        <location evidence="1">Cell membrane</location>
    </subcellularLocation>
</comment>
<evidence type="ECO:0000256" key="6">
    <source>
        <dbReference type="ARBA" id="ARBA00022670"/>
    </source>
</evidence>
<evidence type="ECO:0000256" key="1">
    <source>
        <dbReference type="ARBA" id="ARBA00004236"/>
    </source>
</evidence>
<dbReference type="GO" id="GO:0071555">
    <property type="term" value="P:cell wall organization"/>
    <property type="evidence" value="ECO:0007669"/>
    <property type="project" value="UniProtKB-KW"/>
</dbReference>
<dbReference type="FunFam" id="1.10.3810.10:FF:000001">
    <property type="entry name" value="Penicillin-binding protein 1A"/>
    <property type="match status" value="1"/>
</dbReference>
<dbReference type="InterPro" id="IPR012338">
    <property type="entry name" value="Beta-lactam/transpept-like"/>
</dbReference>
<dbReference type="GO" id="GO:0009002">
    <property type="term" value="F:serine-type D-Ala-D-Ala carboxypeptidase activity"/>
    <property type="evidence" value="ECO:0007669"/>
    <property type="project" value="UniProtKB-EC"/>
</dbReference>
<dbReference type="Pfam" id="PF00905">
    <property type="entry name" value="Transpeptidase"/>
    <property type="match status" value="1"/>
</dbReference>
<dbReference type="GO" id="GO:0008955">
    <property type="term" value="F:peptidoglycan glycosyltransferase activity"/>
    <property type="evidence" value="ECO:0007669"/>
    <property type="project" value="UniProtKB-EC"/>
</dbReference>
<keyword evidence="10" id="KW-0133">Cell shape</keyword>
<keyword evidence="5 20" id="KW-0121">Carboxypeptidase</keyword>
<evidence type="ECO:0000256" key="2">
    <source>
        <dbReference type="ARBA" id="ARBA00007090"/>
    </source>
</evidence>
<gene>
    <name evidence="20" type="ORF">SAMN04488134_10560</name>
</gene>
<keyword evidence="9" id="KW-0378">Hydrolase</keyword>
<keyword evidence="21" id="KW-1185">Reference proteome</keyword>
<evidence type="ECO:0000256" key="11">
    <source>
        <dbReference type="ARBA" id="ARBA00022984"/>
    </source>
</evidence>
<evidence type="ECO:0000313" key="20">
    <source>
        <dbReference type="EMBL" id="SEO22618.1"/>
    </source>
</evidence>
<evidence type="ECO:0000256" key="17">
    <source>
        <dbReference type="SAM" id="Phobius"/>
    </source>
</evidence>
<dbReference type="Gene3D" id="3.40.710.10">
    <property type="entry name" value="DD-peptidase/beta-lactamase superfamily"/>
    <property type="match status" value="1"/>
</dbReference>
<evidence type="ECO:0000256" key="7">
    <source>
        <dbReference type="ARBA" id="ARBA00022676"/>
    </source>
</evidence>
<dbReference type="PANTHER" id="PTHR32282">
    <property type="entry name" value="BINDING PROTEIN TRANSPEPTIDASE, PUTATIVE-RELATED"/>
    <property type="match status" value="1"/>
</dbReference>
<dbReference type="SUPFAM" id="SSF56601">
    <property type="entry name" value="beta-lactamase/transpeptidase-like"/>
    <property type="match status" value="1"/>
</dbReference>
<dbReference type="InterPro" id="IPR036950">
    <property type="entry name" value="PBP_transglycosylase"/>
</dbReference>
<feature type="transmembrane region" description="Helical" evidence="17">
    <location>
        <begin position="7"/>
        <end position="28"/>
    </location>
</feature>
<evidence type="ECO:0000256" key="15">
    <source>
        <dbReference type="ARBA" id="ARBA00034000"/>
    </source>
</evidence>
<dbReference type="RefSeq" id="WP_091496852.1">
    <property type="nucleotide sequence ID" value="NZ_FODJ01000005.1"/>
</dbReference>
<evidence type="ECO:0000313" key="21">
    <source>
        <dbReference type="Proteomes" id="UP000199300"/>
    </source>
</evidence>
<evidence type="ECO:0000256" key="3">
    <source>
        <dbReference type="ARBA" id="ARBA00007739"/>
    </source>
</evidence>
<evidence type="ECO:0000256" key="9">
    <source>
        <dbReference type="ARBA" id="ARBA00022801"/>
    </source>
</evidence>
<evidence type="ECO:0000259" key="19">
    <source>
        <dbReference type="Pfam" id="PF00912"/>
    </source>
</evidence>
<dbReference type="OrthoDB" id="9766909at2"/>
<evidence type="ECO:0000256" key="10">
    <source>
        <dbReference type="ARBA" id="ARBA00022960"/>
    </source>
</evidence>
<comment type="catalytic activity">
    <reaction evidence="15">
        <text>Preferential cleavage: (Ac)2-L-Lys-D-Ala-|-D-Ala. Also transpeptidation of peptidyl-alanyl moieties that are N-acyl substituents of D-alanine.</text>
        <dbReference type="EC" id="3.4.16.4"/>
    </reaction>
</comment>
<evidence type="ECO:0000256" key="8">
    <source>
        <dbReference type="ARBA" id="ARBA00022679"/>
    </source>
</evidence>
<keyword evidence="6" id="KW-0645">Protease</keyword>
<dbReference type="GO" id="GO:0009252">
    <property type="term" value="P:peptidoglycan biosynthetic process"/>
    <property type="evidence" value="ECO:0007669"/>
    <property type="project" value="UniProtKB-KW"/>
</dbReference>
<reference evidence="20 21" key="1">
    <citation type="submission" date="2016-10" db="EMBL/GenBank/DDBJ databases">
        <authorList>
            <person name="de Groot N.N."/>
        </authorList>
    </citation>
    <scope>NUCLEOTIDE SEQUENCE [LARGE SCALE GENOMIC DNA]</scope>
    <source>
        <strain evidence="20 21">CGMCC 1.10434</strain>
    </source>
</reference>
<evidence type="ECO:0000256" key="4">
    <source>
        <dbReference type="ARBA" id="ARBA00022475"/>
    </source>
</evidence>
<keyword evidence="4" id="KW-1003">Cell membrane</keyword>
<evidence type="ECO:0000256" key="14">
    <source>
        <dbReference type="ARBA" id="ARBA00023316"/>
    </source>
</evidence>
<dbReference type="InterPro" id="IPR023346">
    <property type="entry name" value="Lysozyme-like_dom_sf"/>
</dbReference>
<keyword evidence="13" id="KW-0511">Multifunctional enzyme</keyword>